<dbReference type="EMBL" id="CP001342">
    <property type="protein sequence ID" value="ACL42015.1"/>
    <property type="molecule type" value="Genomic_DNA"/>
</dbReference>
<dbReference type="InterPro" id="IPR025272">
    <property type="entry name" value="SocA_Panacea"/>
</dbReference>
<dbReference type="RefSeq" id="WP_012623032.1">
    <property type="nucleotide sequence ID" value="NC_011879.1"/>
</dbReference>
<evidence type="ECO:0000313" key="2">
    <source>
        <dbReference type="EMBL" id="ACL42015.1"/>
    </source>
</evidence>
<proteinExistence type="predicted"/>
<gene>
    <name evidence="2" type="ordered locus">Achl_4064</name>
</gene>
<dbReference type="Proteomes" id="UP000002505">
    <property type="component" value="Plasmid pACHL01"/>
</dbReference>
<organism evidence="2 3">
    <name type="scientific">Pseudarthrobacter chlorophenolicus (strain ATCC 700700 / DSM 12829 / CIP 107037 / JCM 12360 / KCTC 9906 / NCIMB 13794 / A6)</name>
    <name type="common">Arthrobacter chlorophenolicus</name>
    <dbReference type="NCBI Taxonomy" id="452863"/>
    <lineage>
        <taxon>Bacteria</taxon>
        <taxon>Bacillati</taxon>
        <taxon>Actinomycetota</taxon>
        <taxon>Actinomycetes</taxon>
        <taxon>Micrococcales</taxon>
        <taxon>Micrococcaceae</taxon>
        <taxon>Pseudarthrobacter</taxon>
    </lineage>
</organism>
<accession>B8HHW8</accession>
<feature type="domain" description="Antitoxin SocA-like Panacea" evidence="1">
    <location>
        <begin position="34"/>
        <end position="120"/>
    </location>
</feature>
<reference evidence="2" key="1">
    <citation type="submission" date="2009-01" db="EMBL/GenBank/DDBJ databases">
        <title>Complete sequence of plasmid1 of Arthrobacter chlorophenolicus A6.</title>
        <authorList>
            <consortium name="US DOE Joint Genome Institute"/>
            <person name="Lucas S."/>
            <person name="Copeland A."/>
            <person name="Lapidus A."/>
            <person name="Glavina del Rio T."/>
            <person name="Tice H."/>
            <person name="Bruce D."/>
            <person name="Goodwin L."/>
            <person name="Pitluck S."/>
            <person name="Goltsman E."/>
            <person name="Clum A."/>
            <person name="Larimer F."/>
            <person name="Land M."/>
            <person name="Hauser L."/>
            <person name="Kyrpides N."/>
            <person name="Mikhailova N."/>
            <person name="Jansson J."/>
            <person name="Richardson P."/>
        </authorList>
    </citation>
    <scope>NUCLEOTIDE SEQUENCE [LARGE SCALE GENOMIC DNA]</scope>
    <source>
        <strain evidence="2">A6</strain>
        <plasmid evidence="2">pACHL01</plasmid>
    </source>
</reference>
<keyword evidence="3" id="KW-1185">Reference proteome</keyword>
<sequence length="164" mass="17688">MASLGSGPPATIFDLAAAILARTGETTTVALHRLAYYCQAWHLVWEDRLLADADFYAWGTGPVNPDLHSSHAGTFTISEVPGNPGVFTEDENESIDSVVKAYGSLQPFELSSIVKNEDPWRSAWSGTQPGKRGRLIQVDRMQSFYLELDGEPVGGADPAEGSSC</sequence>
<dbReference type="HOGENOM" id="CLU_110683_0_1_11"/>
<dbReference type="OrthoDB" id="9799173at2"/>
<geneLocation type="plasmid" evidence="2 3">
    <name>pACHL01</name>
</geneLocation>
<evidence type="ECO:0000259" key="1">
    <source>
        <dbReference type="Pfam" id="PF13274"/>
    </source>
</evidence>
<keyword evidence="2" id="KW-0614">Plasmid</keyword>
<evidence type="ECO:0000313" key="3">
    <source>
        <dbReference type="Proteomes" id="UP000002505"/>
    </source>
</evidence>
<dbReference type="AlphaFoldDB" id="B8HHW8"/>
<dbReference type="Pfam" id="PF13274">
    <property type="entry name" value="SocA_Panacea"/>
    <property type="match status" value="1"/>
</dbReference>
<name>B8HHW8_PSECP</name>
<dbReference type="KEGG" id="ach:Achl_4064"/>
<protein>
    <submittedName>
        <fullName evidence="2">Uncharacterized phage-associated protein</fullName>
    </submittedName>
</protein>